<evidence type="ECO:0000313" key="5">
    <source>
        <dbReference type="Proteomes" id="UP001289374"/>
    </source>
</evidence>
<dbReference type="SUPFAM" id="SSF53098">
    <property type="entry name" value="Ribonuclease H-like"/>
    <property type="match status" value="1"/>
</dbReference>
<reference evidence="4" key="1">
    <citation type="submission" date="2020-06" db="EMBL/GenBank/DDBJ databases">
        <authorList>
            <person name="Li T."/>
            <person name="Hu X."/>
            <person name="Zhang T."/>
            <person name="Song X."/>
            <person name="Zhang H."/>
            <person name="Dai N."/>
            <person name="Sheng W."/>
            <person name="Hou X."/>
            <person name="Wei L."/>
        </authorList>
    </citation>
    <scope>NUCLEOTIDE SEQUENCE</scope>
    <source>
        <strain evidence="4">K16</strain>
        <tissue evidence="4">Leaf</tissue>
    </source>
</reference>
<dbReference type="Pfam" id="PF17919">
    <property type="entry name" value="RT_RNaseH_2"/>
    <property type="match status" value="1"/>
</dbReference>
<proteinExistence type="predicted"/>
<dbReference type="EMBL" id="JACGWL010000008">
    <property type="protein sequence ID" value="KAK4397338.1"/>
    <property type="molecule type" value="Genomic_DNA"/>
</dbReference>
<sequence length="733" mass="83060">MNTRSRARNGNAGIGDLGGLSEHAPQDEVQQPIAKYDGTKDPQDHLDRFLAKADLIDISDAAYCKLFRTTLAGKAMTWFNQLPIGSIYNFEQLSQRFLHHFAINQRYPKTASYLFTVIQREQESLRDYVQRFSEAVIEVPYVNPELLASIMQQNLRRGRFHESIAGKPPATLDELLVRAEKYIRIEETSGGRSTTPLKRRAEDEGHSRGPLNESNQRERRRIPPSDMTRYTPLSAPHAEILAVAEQQGIVQWPSRMRENPKRMKSDKYCLFHKDRGHGTEDCFHLKDEIEKLIRRGSLKDGSSADIIFHKAFSQMGINNAELTRINTPLTSFSGNKVEPIGKVTLPISLGSYPRRATKMIKFLVVEGIGEEIGDRRQARECYANSLKGESNNQPIVKSGIPSKEKTTVTTDKVPTEKSKEREPQANKKRKVDEERIEPTEEKKENHKQDLQECFGILQHFGMKLNPTKCTFGVHGGKFLGFMISQRGIEANPKKIKAILEMKPPKTVQEVQRLTGRLAALNRFISRSSDRGLPFFKVLKKIEKFQWTPQCQEAFEKLKEYLASHPLLTKPKDEETLYLYLATSQGAISAVLTREEERDHHPVYYVSKTLQGAEEKYPPIEKLAFALVDGTQLSEYGIEHHPRPAIKAQALVDFVVEITAEEGEHKQQWWKLFVDGSSTLQGSGAGVILEMPQGEKIQYALRFSFDPSNNEAEYEALLAGGRLAQAAGAKYLRA</sequence>
<feature type="domain" description="Reverse transcriptase/retrotransposon-derived protein RNase H-like" evidence="3">
    <location>
        <begin position="546"/>
        <end position="630"/>
    </location>
</feature>
<gene>
    <name evidence="4" type="ORF">Sango_1570400</name>
</gene>
<dbReference type="InterPro" id="IPR041577">
    <property type="entry name" value="RT_RNaseH_2"/>
</dbReference>
<dbReference type="InterPro" id="IPR043502">
    <property type="entry name" value="DNA/RNA_pol_sf"/>
</dbReference>
<protein>
    <submittedName>
        <fullName evidence="4">Uncharacterized protein</fullName>
    </submittedName>
</protein>
<comment type="caution">
    <text evidence="4">The sequence shown here is derived from an EMBL/GenBank/DDBJ whole genome shotgun (WGS) entry which is preliminary data.</text>
</comment>
<feature type="compositionally biased region" description="Basic and acidic residues" evidence="1">
    <location>
        <begin position="413"/>
        <end position="447"/>
    </location>
</feature>
<feature type="domain" description="Retrotransposon gag" evidence="2">
    <location>
        <begin position="65"/>
        <end position="142"/>
    </location>
</feature>
<evidence type="ECO:0000259" key="3">
    <source>
        <dbReference type="Pfam" id="PF17919"/>
    </source>
</evidence>
<dbReference type="AlphaFoldDB" id="A0AAE2BTT4"/>
<dbReference type="Proteomes" id="UP001289374">
    <property type="component" value="Unassembled WGS sequence"/>
</dbReference>
<dbReference type="InterPro" id="IPR012337">
    <property type="entry name" value="RNaseH-like_sf"/>
</dbReference>
<organism evidence="4 5">
    <name type="scientific">Sesamum angolense</name>
    <dbReference type="NCBI Taxonomy" id="2727404"/>
    <lineage>
        <taxon>Eukaryota</taxon>
        <taxon>Viridiplantae</taxon>
        <taxon>Streptophyta</taxon>
        <taxon>Embryophyta</taxon>
        <taxon>Tracheophyta</taxon>
        <taxon>Spermatophyta</taxon>
        <taxon>Magnoliopsida</taxon>
        <taxon>eudicotyledons</taxon>
        <taxon>Gunneridae</taxon>
        <taxon>Pentapetalae</taxon>
        <taxon>asterids</taxon>
        <taxon>lamiids</taxon>
        <taxon>Lamiales</taxon>
        <taxon>Pedaliaceae</taxon>
        <taxon>Sesamum</taxon>
    </lineage>
</organism>
<feature type="region of interest" description="Disordered" evidence="1">
    <location>
        <begin position="1"/>
        <end position="23"/>
    </location>
</feature>
<dbReference type="PANTHER" id="PTHR48475">
    <property type="entry name" value="RIBONUCLEASE H"/>
    <property type="match status" value="1"/>
</dbReference>
<feature type="region of interest" description="Disordered" evidence="1">
    <location>
        <begin position="392"/>
        <end position="447"/>
    </location>
</feature>
<accession>A0AAE2BTT4</accession>
<dbReference type="GO" id="GO:0003676">
    <property type="term" value="F:nucleic acid binding"/>
    <property type="evidence" value="ECO:0007669"/>
    <property type="project" value="InterPro"/>
</dbReference>
<dbReference type="Gene3D" id="3.10.20.370">
    <property type="match status" value="1"/>
</dbReference>
<name>A0AAE2BTT4_9LAMI</name>
<dbReference type="PANTHER" id="PTHR48475:SF2">
    <property type="entry name" value="RIBONUCLEASE H"/>
    <property type="match status" value="1"/>
</dbReference>
<dbReference type="Gene3D" id="3.30.420.10">
    <property type="entry name" value="Ribonuclease H-like superfamily/Ribonuclease H"/>
    <property type="match status" value="1"/>
</dbReference>
<dbReference type="Pfam" id="PF03732">
    <property type="entry name" value="Retrotrans_gag"/>
    <property type="match status" value="1"/>
</dbReference>
<feature type="region of interest" description="Disordered" evidence="1">
    <location>
        <begin position="187"/>
        <end position="227"/>
    </location>
</feature>
<evidence type="ECO:0000259" key="2">
    <source>
        <dbReference type="Pfam" id="PF03732"/>
    </source>
</evidence>
<dbReference type="SUPFAM" id="SSF56672">
    <property type="entry name" value="DNA/RNA polymerases"/>
    <property type="match status" value="1"/>
</dbReference>
<keyword evidence="5" id="KW-1185">Reference proteome</keyword>
<dbReference type="Gene3D" id="3.30.70.270">
    <property type="match status" value="2"/>
</dbReference>
<reference evidence="4" key="2">
    <citation type="journal article" date="2024" name="Plant">
        <title>Genomic evolution and insights into agronomic trait innovations of Sesamum species.</title>
        <authorList>
            <person name="Miao H."/>
            <person name="Wang L."/>
            <person name="Qu L."/>
            <person name="Liu H."/>
            <person name="Sun Y."/>
            <person name="Le M."/>
            <person name="Wang Q."/>
            <person name="Wei S."/>
            <person name="Zheng Y."/>
            <person name="Lin W."/>
            <person name="Duan Y."/>
            <person name="Cao H."/>
            <person name="Xiong S."/>
            <person name="Wang X."/>
            <person name="Wei L."/>
            <person name="Li C."/>
            <person name="Ma Q."/>
            <person name="Ju M."/>
            <person name="Zhao R."/>
            <person name="Li G."/>
            <person name="Mu C."/>
            <person name="Tian Q."/>
            <person name="Mei H."/>
            <person name="Zhang T."/>
            <person name="Gao T."/>
            <person name="Zhang H."/>
        </authorList>
    </citation>
    <scope>NUCLEOTIDE SEQUENCE</scope>
    <source>
        <strain evidence="4">K16</strain>
    </source>
</reference>
<evidence type="ECO:0000313" key="4">
    <source>
        <dbReference type="EMBL" id="KAK4397338.1"/>
    </source>
</evidence>
<evidence type="ECO:0000256" key="1">
    <source>
        <dbReference type="SAM" id="MobiDB-lite"/>
    </source>
</evidence>
<dbReference type="InterPro" id="IPR036397">
    <property type="entry name" value="RNaseH_sf"/>
</dbReference>
<dbReference type="InterPro" id="IPR043128">
    <property type="entry name" value="Rev_trsase/Diguanyl_cyclase"/>
</dbReference>
<dbReference type="InterPro" id="IPR005162">
    <property type="entry name" value="Retrotrans_gag_dom"/>
</dbReference>